<feature type="transmembrane region" description="Helical" evidence="1">
    <location>
        <begin position="5"/>
        <end position="24"/>
    </location>
</feature>
<dbReference type="Proteomes" id="UP000248395">
    <property type="component" value="Unassembled WGS sequence"/>
</dbReference>
<keyword evidence="1" id="KW-1133">Transmembrane helix</keyword>
<dbReference type="InterPro" id="IPR018643">
    <property type="entry name" value="DUF2069_membrane"/>
</dbReference>
<evidence type="ECO:0000313" key="2">
    <source>
        <dbReference type="EMBL" id="PXX43569.1"/>
    </source>
</evidence>
<proteinExistence type="predicted"/>
<protein>
    <submittedName>
        <fullName evidence="2">Putative membrane protein</fullName>
    </submittedName>
</protein>
<dbReference type="AlphaFoldDB" id="A0A318JT23"/>
<evidence type="ECO:0000256" key="1">
    <source>
        <dbReference type="SAM" id="Phobius"/>
    </source>
</evidence>
<dbReference type="Pfam" id="PF09842">
    <property type="entry name" value="DUF2069"/>
    <property type="match status" value="1"/>
</dbReference>
<dbReference type="EMBL" id="QJKC01000014">
    <property type="protein sequence ID" value="PXX43569.1"/>
    <property type="molecule type" value="Genomic_DNA"/>
</dbReference>
<name>A0A318JT23_9NEIS</name>
<keyword evidence="3" id="KW-1185">Reference proteome</keyword>
<comment type="caution">
    <text evidence="2">The sequence shown here is derived from an EMBL/GenBank/DDBJ whole genome shotgun (WGS) entry which is preliminary data.</text>
</comment>
<accession>A0A318JT23</accession>
<reference evidence="2 3" key="1">
    <citation type="submission" date="2018-05" db="EMBL/GenBank/DDBJ databases">
        <title>Genomic Encyclopedia of Type Strains, Phase IV (KMG-IV): sequencing the most valuable type-strain genomes for metagenomic binning, comparative biology and taxonomic classification.</title>
        <authorList>
            <person name="Goeker M."/>
        </authorList>
    </citation>
    <scope>NUCLEOTIDE SEQUENCE [LARGE SCALE GENOMIC DNA]</scope>
    <source>
        <strain evidence="2 3">DSM 25134</strain>
    </source>
</reference>
<feature type="transmembrane region" description="Helical" evidence="1">
    <location>
        <begin position="60"/>
        <end position="80"/>
    </location>
</feature>
<feature type="transmembrane region" description="Helical" evidence="1">
    <location>
        <begin position="86"/>
        <end position="107"/>
    </location>
</feature>
<keyword evidence="1" id="KW-0812">Transmembrane</keyword>
<keyword evidence="1" id="KW-0472">Membrane</keyword>
<dbReference type="RefSeq" id="WP_059286600.1">
    <property type="nucleotide sequence ID" value="NZ_LNQU01000094.1"/>
</dbReference>
<organism evidence="2 3">
    <name type="scientific">Aquitalea magnusonii</name>
    <dbReference type="NCBI Taxonomy" id="332411"/>
    <lineage>
        <taxon>Bacteria</taxon>
        <taxon>Pseudomonadati</taxon>
        <taxon>Pseudomonadota</taxon>
        <taxon>Betaproteobacteria</taxon>
        <taxon>Neisseriales</taxon>
        <taxon>Chromobacteriaceae</taxon>
        <taxon>Aquitalea</taxon>
    </lineage>
</organism>
<dbReference type="OrthoDB" id="9181360at2"/>
<sequence>MNRKLFHYGATASLVALILLTLAWELWLAPLRPGGSFLALKAVLLLAPLMGILKERLYTYQWSSMFILAFFTEGIMRSWADHGLSQTLALCEVAISVVFFACVLGFARTFKRPAH</sequence>
<gene>
    <name evidence="2" type="ORF">DFR38_1145</name>
</gene>
<evidence type="ECO:0000313" key="3">
    <source>
        <dbReference type="Proteomes" id="UP000248395"/>
    </source>
</evidence>
<feature type="transmembrane region" description="Helical" evidence="1">
    <location>
        <begin position="36"/>
        <end position="53"/>
    </location>
</feature>